<organism evidence="2 3">
    <name type="scientific">Sinobaca qinghaiensis</name>
    <dbReference type="NCBI Taxonomy" id="342944"/>
    <lineage>
        <taxon>Bacteria</taxon>
        <taxon>Bacillati</taxon>
        <taxon>Bacillota</taxon>
        <taxon>Bacilli</taxon>
        <taxon>Bacillales</taxon>
        <taxon>Sporolactobacillaceae</taxon>
        <taxon>Sinobaca</taxon>
    </lineage>
</organism>
<dbReference type="EMBL" id="RAPK01000010">
    <property type="protein sequence ID" value="RKD71355.1"/>
    <property type="molecule type" value="Genomic_DNA"/>
</dbReference>
<accession>A0A419V094</accession>
<comment type="caution">
    <text evidence="2">The sequence shown here is derived from an EMBL/GenBank/DDBJ whole genome shotgun (WGS) entry which is preliminary data.</text>
</comment>
<sequence>MKRLKLAVGYMAIFFVISTVMSYIIENEFNQTLVLGQVLGGLFIGLFLAPHFNFANKEKAQRKRSMRKVTNNAMYLFLAMFLIVFIMNFVFESTNWTATAIFGIPFLVTFLIRMLYKNKR</sequence>
<dbReference type="RefSeq" id="WP_120193891.1">
    <property type="nucleotide sequence ID" value="NZ_RAPK01000010.1"/>
</dbReference>
<protein>
    <submittedName>
        <fullName evidence="2">Uncharacterized protein</fullName>
    </submittedName>
</protein>
<keyword evidence="1" id="KW-0812">Transmembrane</keyword>
<feature type="transmembrane region" description="Helical" evidence="1">
    <location>
        <begin position="73"/>
        <end position="91"/>
    </location>
</feature>
<evidence type="ECO:0000313" key="2">
    <source>
        <dbReference type="EMBL" id="RKD71355.1"/>
    </source>
</evidence>
<feature type="transmembrane region" description="Helical" evidence="1">
    <location>
        <begin position="7"/>
        <end position="25"/>
    </location>
</feature>
<keyword evidence="1" id="KW-1133">Transmembrane helix</keyword>
<dbReference type="Gene3D" id="1.20.1250.20">
    <property type="entry name" value="MFS general substrate transporter like domains"/>
    <property type="match status" value="1"/>
</dbReference>
<keyword evidence="3" id="KW-1185">Reference proteome</keyword>
<dbReference type="AlphaFoldDB" id="A0A419V094"/>
<evidence type="ECO:0000313" key="3">
    <source>
        <dbReference type="Proteomes" id="UP000285120"/>
    </source>
</evidence>
<keyword evidence="1" id="KW-0472">Membrane</keyword>
<feature type="transmembrane region" description="Helical" evidence="1">
    <location>
        <begin position="97"/>
        <end position="116"/>
    </location>
</feature>
<feature type="transmembrane region" description="Helical" evidence="1">
    <location>
        <begin position="31"/>
        <end position="52"/>
    </location>
</feature>
<dbReference type="InterPro" id="IPR036259">
    <property type="entry name" value="MFS_trans_sf"/>
</dbReference>
<name>A0A419V094_9BACL</name>
<dbReference type="Proteomes" id="UP000285120">
    <property type="component" value="Unassembled WGS sequence"/>
</dbReference>
<reference evidence="2 3" key="1">
    <citation type="submission" date="2018-09" db="EMBL/GenBank/DDBJ databases">
        <title>Genomic Encyclopedia of Archaeal and Bacterial Type Strains, Phase II (KMG-II): from individual species to whole genera.</title>
        <authorList>
            <person name="Goeker M."/>
        </authorList>
    </citation>
    <scope>NUCLEOTIDE SEQUENCE [LARGE SCALE GENOMIC DNA]</scope>
    <source>
        <strain evidence="2 3">DSM 17008</strain>
    </source>
</reference>
<proteinExistence type="predicted"/>
<gene>
    <name evidence="2" type="ORF">ATL39_2751</name>
</gene>
<evidence type="ECO:0000256" key="1">
    <source>
        <dbReference type="SAM" id="Phobius"/>
    </source>
</evidence>
<dbReference type="SUPFAM" id="SSF103473">
    <property type="entry name" value="MFS general substrate transporter"/>
    <property type="match status" value="1"/>
</dbReference>